<dbReference type="GO" id="GO:0006633">
    <property type="term" value="P:fatty acid biosynthetic process"/>
    <property type="evidence" value="ECO:0007669"/>
    <property type="project" value="UniProtKB-KW"/>
</dbReference>
<gene>
    <name evidence="16" type="ORF">ciss_20230</name>
</gene>
<keyword evidence="6" id="KW-0479">Metal-binding</keyword>
<comment type="caution">
    <text evidence="16">The sequence shown here is derived from an EMBL/GenBank/DDBJ whole genome shotgun (WGS) entry which is preliminary data.</text>
</comment>
<evidence type="ECO:0000256" key="5">
    <source>
        <dbReference type="ARBA" id="ARBA00022598"/>
    </source>
</evidence>
<dbReference type="SMART" id="SM00878">
    <property type="entry name" value="Biotin_carb_C"/>
    <property type="match status" value="1"/>
</dbReference>
<organism evidence="16 17">
    <name type="scientific">Carboxydothermus islandicus</name>
    <dbReference type="NCBI Taxonomy" id="661089"/>
    <lineage>
        <taxon>Bacteria</taxon>
        <taxon>Bacillati</taxon>
        <taxon>Bacillota</taxon>
        <taxon>Clostridia</taxon>
        <taxon>Thermoanaerobacterales</taxon>
        <taxon>Thermoanaerobacteraceae</taxon>
        <taxon>Carboxydothermus</taxon>
    </lineage>
</organism>
<dbReference type="PROSITE" id="PS50975">
    <property type="entry name" value="ATP_GRASP"/>
    <property type="match status" value="1"/>
</dbReference>
<feature type="domain" description="Biotin carboxylation" evidence="15">
    <location>
        <begin position="1"/>
        <end position="442"/>
    </location>
</feature>
<feature type="domain" description="ATP-grasp" evidence="14">
    <location>
        <begin position="117"/>
        <end position="314"/>
    </location>
</feature>
<dbReference type="GO" id="GO:0004075">
    <property type="term" value="F:biotin carboxylase activity"/>
    <property type="evidence" value="ECO:0007669"/>
    <property type="project" value="UniProtKB-EC"/>
</dbReference>
<dbReference type="InterPro" id="IPR011764">
    <property type="entry name" value="Biotin_carboxylation_dom"/>
</dbReference>
<accession>A0A1L8D4J7</accession>
<dbReference type="GO" id="GO:0046872">
    <property type="term" value="F:metal ion binding"/>
    <property type="evidence" value="ECO:0007669"/>
    <property type="project" value="UniProtKB-KW"/>
</dbReference>
<dbReference type="InterPro" id="IPR016185">
    <property type="entry name" value="PreATP-grasp_dom_sf"/>
</dbReference>
<dbReference type="PROSITE" id="PS00867">
    <property type="entry name" value="CPSASE_2"/>
    <property type="match status" value="1"/>
</dbReference>
<keyword evidence="10 13" id="KW-0092">Biotin</keyword>
<dbReference type="EC" id="6.3.4.14" evidence="4 13"/>
<dbReference type="FunFam" id="3.30.1490.20:FF:000018">
    <property type="entry name" value="Biotin carboxylase"/>
    <property type="match status" value="1"/>
</dbReference>
<dbReference type="GO" id="GO:0005524">
    <property type="term" value="F:ATP binding"/>
    <property type="evidence" value="ECO:0007669"/>
    <property type="project" value="UniProtKB-UniRule"/>
</dbReference>
<dbReference type="Proteomes" id="UP000187338">
    <property type="component" value="Unassembled WGS sequence"/>
</dbReference>
<dbReference type="SUPFAM" id="SSF56059">
    <property type="entry name" value="Glutathione synthetase ATP-binding domain-like"/>
    <property type="match status" value="1"/>
</dbReference>
<keyword evidence="13" id="KW-0443">Lipid metabolism</keyword>
<keyword evidence="7 12" id="KW-0547">Nucleotide-binding</keyword>
<evidence type="ECO:0000256" key="2">
    <source>
        <dbReference type="ARBA" id="ARBA00004956"/>
    </source>
</evidence>
<dbReference type="InterPro" id="IPR005481">
    <property type="entry name" value="BC-like_N"/>
</dbReference>
<dbReference type="PROSITE" id="PS00866">
    <property type="entry name" value="CPSASE_1"/>
    <property type="match status" value="1"/>
</dbReference>
<keyword evidence="8 12" id="KW-0067">ATP-binding</keyword>
<dbReference type="SUPFAM" id="SSF51246">
    <property type="entry name" value="Rudiment single hybrid motif"/>
    <property type="match status" value="1"/>
</dbReference>
<evidence type="ECO:0000256" key="13">
    <source>
        <dbReference type="RuleBase" id="RU365063"/>
    </source>
</evidence>
<dbReference type="InterPro" id="IPR011054">
    <property type="entry name" value="Rudment_hybrid_motif"/>
</dbReference>
<comment type="catalytic activity">
    <reaction evidence="11 13">
        <text>N(6)-biotinyl-L-lysyl-[protein] + hydrogencarbonate + ATP = N(6)-carboxybiotinyl-L-lysyl-[protein] + ADP + phosphate + H(+)</text>
        <dbReference type="Rhea" id="RHEA:13501"/>
        <dbReference type="Rhea" id="RHEA-COMP:10505"/>
        <dbReference type="Rhea" id="RHEA-COMP:10506"/>
        <dbReference type="ChEBI" id="CHEBI:15378"/>
        <dbReference type="ChEBI" id="CHEBI:17544"/>
        <dbReference type="ChEBI" id="CHEBI:30616"/>
        <dbReference type="ChEBI" id="CHEBI:43474"/>
        <dbReference type="ChEBI" id="CHEBI:83144"/>
        <dbReference type="ChEBI" id="CHEBI:83145"/>
        <dbReference type="ChEBI" id="CHEBI:456216"/>
        <dbReference type="EC" id="6.3.4.14"/>
    </reaction>
</comment>
<dbReference type="PANTHER" id="PTHR48095">
    <property type="entry name" value="PYRUVATE CARBOXYLASE SUBUNIT A"/>
    <property type="match status" value="1"/>
</dbReference>
<sequence length="517" mass="57835">MQEKILIANRGEIALRIIRACKELGITSAVVYTPADKDSLPVKMADEAYPLKENKSYLNIEEIINTALKNQVTAIHPGYGFLAENSKFAKSCLDAGIKFIGPSAKAIELMGDKAVAREIMKKAGVPVIPGSDGEIDDFREALKVADEIGYPVIVKAAGGGGGRGMRIVHTPKELEEAIQSAAREAASTFGNSKLYLEKYLQDCRHVEFQILADQYGNAVYLGERDCSLQRRNQKVIEEGPCHVLTERMRKKMGELAVRSAMAVHYAGAGTVEFLLDDRGNFYFIEMNTRIQVEHPVTEMITGIDIVKEQIKIGLGERLSITQKDVKIYGHAIECRVNAEDPISFIPTPGEIKKLMLPQGPFVRVDTAVYEGYTIPPYYDSMIAKLIVWGRNREEAIIRMKRALEEFVIGGVTTNLPFLRKVMDNAFYRRGEVYTNFIKRRMEPLTEEDLETYRDKQIFGAEGEQEQPLEEIIAAVAAAFAANQASKKETREPYLTLSPWKIGGLLEQMQRRLFKGGV</sequence>
<comment type="subunit">
    <text evidence="3 13">Acetyl-CoA carboxylase is a heterohexamer of biotin carboxyl carrier protein, biotin carboxylase and the two subunits of carboxyl transferase in a 2:2 complex.</text>
</comment>
<keyword evidence="13" id="KW-0444">Lipid biosynthesis</keyword>
<dbReference type="InterPro" id="IPR051602">
    <property type="entry name" value="ACC_Biotin_Carboxylase"/>
</dbReference>
<dbReference type="Pfam" id="PF00289">
    <property type="entry name" value="Biotin_carb_N"/>
    <property type="match status" value="1"/>
</dbReference>
<dbReference type="Pfam" id="PF02786">
    <property type="entry name" value="CPSase_L_D2"/>
    <property type="match status" value="1"/>
</dbReference>
<evidence type="ECO:0000256" key="4">
    <source>
        <dbReference type="ARBA" id="ARBA00013263"/>
    </source>
</evidence>
<proteinExistence type="predicted"/>
<dbReference type="NCBIfam" id="NF006367">
    <property type="entry name" value="PRK08591.1"/>
    <property type="match status" value="1"/>
</dbReference>
<keyword evidence="13" id="KW-0275">Fatty acid biosynthesis</keyword>
<dbReference type="InterPro" id="IPR005479">
    <property type="entry name" value="CPAse_ATP-bd"/>
</dbReference>
<dbReference type="InterPro" id="IPR005482">
    <property type="entry name" value="Biotin_COase_C"/>
</dbReference>
<evidence type="ECO:0000256" key="1">
    <source>
        <dbReference type="ARBA" id="ARBA00003761"/>
    </source>
</evidence>
<dbReference type="PANTHER" id="PTHR48095:SF2">
    <property type="entry name" value="BIOTIN CARBOXYLASE, CHLOROPLASTIC"/>
    <property type="match status" value="1"/>
</dbReference>
<keyword evidence="5 13" id="KW-0436">Ligase</keyword>
<comment type="pathway">
    <text evidence="2 13">Lipid metabolism; malonyl-CoA biosynthesis; malonyl-CoA from acetyl-CoA: step 1/1.</text>
</comment>
<dbReference type="STRING" id="661089.ciss_20230"/>
<dbReference type="Pfam" id="PF02785">
    <property type="entry name" value="Biotin_carb_C"/>
    <property type="match status" value="1"/>
</dbReference>
<dbReference type="SUPFAM" id="SSF52440">
    <property type="entry name" value="PreATP-grasp domain"/>
    <property type="match status" value="1"/>
</dbReference>
<evidence type="ECO:0000313" key="17">
    <source>
        <dbReference type="Proteomes" id="UP000187338"/>
    </source>
</evidence>
<dbReference type="FunFam" id="3.40.50.20:FF:000010">
    <property type="entry name" value="Propionyl-CoA carboxylase subunit alpha"/>
    <property type="match status" value="1"/>
</dbReference>
<dbReference type="InterPro" id="IPR004549">
    <property type="entry name" value="Acetyl_CoA_COase_biotin_COase"/>
</dbReference>
<evidence type="ECO:0000256" key="8">
    <source>
        <dbReference type="ARBA" id="ARBA00022840"/>
    </source>
</evidence>
<evidence type="ECO:0000256" key="3">
    <source>
        <dbReference type="ARBA" id="ARBA00011750"/>
    </source>
</evidence>
<evidence type="ECO:0000256" key="12">
    <source>
        <dbReference type="PROSITE-ProRule" id="PRU00409"/>
    </source>
</evidence>
<keyword evidence="9" id="KW-0460">Magnesium</keyword>
<dbReference type="Gene3D" id="3.30.470.20">
    <property type="entry name" value="ATP-grasp fold, B domain"/>
    <property type="match status" value="1"/>
</dbReference>
<name>A0A1L8D4J7_9THEO</name>
<evidence type="ECO:0000259" key="15">
    <source>
        <dbReference type="PROSITE" id="PS50979"/>
    </source>
</evidence>
<dbReference type="NCBIfam" id="TIGR00514">
    <property type="entry name" value="accC"/>
    <property type="match status" value="1"/>
</dbReference>
<evidence type="ECO:0000256" key="10">
    <source>
        <dbReference type="ARBA" id="ARBA00023267"/>
    </source>
</evidence>
<protein>
    <recommendedName>
        <fullName evidence="4 13">Biotin carboxylase</fullName>
        <ecNumber evidence="4 13">6.3.4.14</ecNumber>
    </recommendedName>
    <alternativeName>
        <fullName evidence="13">Acetyl-coenzyme A carboxylase biotin carboxylase subunit A</fullName>
    </alternativeName>
</protein>
<dbReference type="InterPro" id="IPR011761">
    <property type="entry name" value="ATP-grasp"/>
</dbReference>
<dbReference type="RefSeq" id="WP_075866263.1">
    <property type="nucleotide sequence ID" value="NZ_BDJL01000132.1"/>
</dbReference>
<dbReference type="PROSITE" id="PS50979">
    <property type="entry name" value="BC"/>
    <property type="match status" value="1"/>
</dbReference>
<evidence type="ECO:0000256" key="11">
    <source>
        <dbReference type="ARBA" id="ARBA00048600"/>
    </source>
</evidence>
<keyword evidence="13" id="KW-0276">Fatty acid metabolism</keyword>
<evidence type="ECO:0000256" key="9">
    <source>
        <dbReference type="ARBA" id="ARBA00022842"/>
    </source>
</evidence>
<evidence type="ECO:0000313" key="16">
    <source>
        <dbReference type="EMBL" id="GAV26090.1"/>
    </source>
</evidence>
<evidence type="ECO:0000256" key="6">
    <source>
        <dbReference type="ARBA" id="ARBA00022723"/>
    </source>
</evidence>
<dbReference type="OrthoDB" id="9807469at2"/>
<dbReference type="EMBL" id="BDJL01000132">
    <property type="protein sequence ID" value="GAV26090.1"/>
    <property type="molecule type" value="Genomic_DNA"/>
</dbReference>
<evidence type="ECO:0000259" key="14">
    <source>
        <dbReference type="PROSITE" id="PS50975"/>
    </source>
</evidence>
<dbReference type="AlphaFoldDB" id="A0A1L8D4J7"/>
<reference evidence="17" key="1">
    <citation type="submission" date="2016-12" db="EMBL/GenBank/DDBJ databases">
        <title>Draft Genome Sequences od Carboxydothermus pertinax and islandicus, Hydrogenogenic Carboxydotrophic Bacteria.</title>
        <authorList>
            <person name="Fukuyama Y."/>
            <person name="Ohmae K."/>
            <person name="Yoneda Y."/>
            <person name="Yoshida T."/>
            <person name="Sako Y."/>
        </authorList>
    </citation>
    <scope>NUCLEOTIDE SEQUENCE [LARGE SCALE GENOMIC DNA]</scope>
    <source>
        <strain evidence="17">SET</strain>
    </source>
</reference>
<comment type="function">
    <text evidence="1 13">This protein is a component of the acetyl coenzyme A carboxylase complex; first, biotin carboxylase catalyzes the carboxylation of the carrier protein and then the transcarboxylase transfers the carboxyl group to form malonyl-CoA.</text>
</comment>
<dbReference type="GO" id="GO:2001295">
    <property type="term" value="P:malonyl-CoA biosynthetic process"/>
    <property type="evidence" value="ECO:0007669"/>
    <property type="project" value="UniProtKB-UniPathway"/>
</dbReference>
<evidence type="ECO:0000256" key="7">
    <source>
        <dbReference type="ARBA" id="ARBA00022741"/>
    </source>
</evidence>
<keyword evidence="17" id="KW-1185">Reference proteome</keyword>
<dbReference type="SMART" id="SM01209">
    <property type="entry name" value="GARS_A"/>
    <property type="match status" value="1"/>
</dbReference>
<dbReference type="UniPathway" id="UPA00655">
    <property type="reaction ID" value="UER00711"/>
</dbReference>